<comment type="similarity">
    <text evidence="1">Belongs to the 4-hydroxybenzoyl-CoA thioesterase family.</text>
</comment>
<gene>
    <name evidence="3" type="ORF">GCM10008942_21680</name>
</gene>
<name>A0ABP3PUF2_9PROT</name>
<dbReference type="PIRSF" id="PIRSF003230">
    <property type="entry name" value="YbgC"/>
    <property type="match status" value="1"/>
</dbReference>
<protein>
    <submittedName>
        <fullName evidence="3">Acyl-CoA thioesterase</fullName>
    </submittedName>
</protein>
<dbReference type="RefSeq" id="WP_166934431.1">
    <property type="nucleotide sequence ID" value="NZ_BAAADD010000005.1"/>
</dbReference>
<dbReference type="CDD" id="cd00586">
    <property type="entry name" value="4HBT"/>
    <property type="match status" value="1"/>
</dbReference>
<dbReference type="EMBL" id="BAAADD010000005">
    <property type="protein sequence ID" value="GAA0572620.1"/>
    <property type="molecule type" value="Genomic_DNA"/>
</dbReference>
<evidence type="ECO:0000313" key="3">
    <source>
        <dbReference type="EMBL" id="GAA0572620.1"/>
    </source>
</evidence>
<evidence type="ECO:0000313" key="4">
    <source>
        <dbReference type="Proteomes" id="UP001499951"/>
    </source>
</evidence>
<dbReference type="Pfam" id="PF13279">
    <property type="entry name" value="4HBT_2"/>
    <property type="match status" value="1"/>
</dbReference>
<dbReference type="PANTHER" id="PTHR31793:SF27">
    <property type="entry name" value="NOVEL THIOESTERASE SUPERFAMILY DOMAIN AND SAPOSIN A-TYPE DOMAIN CONTAINING PROTEIN (0610012H03RIK)"/>
    <property type="match status" value="1"/>
</dbReference>
<dbReference type="SUPFAM" id="SSF54637">
    <property type="entry name" value="Thioesterase/thiol ester dehydrase-isomerase"/>
    <property type="match status" value="1"/>
</dbReference>
<dbReference type="Gene3D" id="3.10.129.10">
    <property type="entry name" value="Hotdog Thioesterase"/>
    <property type="match status" value="1"/>
</dbReference>
<dbReference type="InterPro" id="IPR029069">
    <property type="entry name" value="HotDog_dom_sf"/>
</dbReference>
<dbReference type="InterPro" id="IPR050563">
    <property type="entry name" value="4-hydroxybenzoyl-CoA_TE"/>
</dbReference>
<evidence type="ECO:0000256" key="2">
    <source>
        <dbReference type="ARBA" id="ARBA00022801"/>
    </source>
</evidence>
<keyword evidence="2" id="KW-0378">Hydrolase</keyword>
<accession>A0ABP3PUF2</accession>
<proteinExistence type="inferred from homology"/>
<sequence>MSAIVSETVRTCPQFYDIDPMGVVWHGNYARFFELGRAALLTKIGYGYDAMLASGYLWPVVDMHIRYYRPMKLGQWIDIVTSISEWECRLKLDFLARDAETGEKLSKASSVQVAVDMKTNEMQWQTPPILKEKLAPYL</sequence>
<dbReference type="Proteomes" id="UP001499951">
    <property type="component" value="Unassembled WGS sequence"/>
</dbReference>
<keyword evidence="4" id="KW-1185">Reference proteome</keyword>
<dbReference type="PANTHER" id="PTHR31793">
    <property type="entry name" value="4-HYDROXYBENZOYL-COA THIOESTERASE FAMILY MEMBER"/>
    <property type="match status" value="1"/>
</dbReference>
<evidence type="ECO:0000256" key="1">
    <source>
        <dbReference type="ARBA" id="ARBA00005953"/>
    </source>
</evidence>
<reference evidence="4" key="1">
    <citation type="journal article" date="2019" name="Int. J. Syst. Evol. Microbiol.">
        <title>The Global Catalogue of Microorganisms (GCM) 10K type strain sequencing project: providing services to taxonomists for standard genome sequencing and annotation.</title>
        <authorList>
            <consortium name="The Broad Institute Genomics Platform"/>
            <consortium name="The Broad Institute Genome Sequencing Center for Infectious Disease"/>
            <person name="Wu L."/>
            <person name="Ma J."/>
        </authorList>
    </citation>
    <scope>NUCLEOTIDE SEQUENCE [LARGE SCALE GENOMIC DNA]</scope>
    <source>
        <strain evidence="4">JCM 15089</strain>
    </source>
</reference>
<comment type="caution">
    <text evidence="3">The sequence shown here is derived from an EMBL/GenBank/DDBJ whole genome shotgun (WGS) entry which is preliminary data.</text>
</comment>
<dbReference type="InterPro" id="IPR006684">
    <property type="entry name" value="YbgC/YbaW"/>
</dbReference>
<organism evidence="3 4">
    <name type="scientific">Rhizomicrobium electricum</name>
    <dbReference type="NCBI Taxonomy" id="480070"/>
    <lineage>
        <taxon>Bacteria</taxon>
        <taxon>Pseudomonadati</taxon>
        <taxon>Pseudomonadota</taxon>
        <taxon>Alphaproteobacteria</taxon>
        <taxon>Micropepsales</taxon>
        <taxon>Micropepsaceae</taxon>
        <taxon>Rhizomicrobium</taxon>
    </lineage>
</organism>